<keyword evidence="3" id="KW-1185">Reference proteome</keyword>
<protein>
    <submittedName>
        <fullName evidence="2">Uncharacterized protein</fullName>
    </submittedName>
</protein>
<sequence>MHKSNRPPTLMFATTLRRRASLSSIYTIIPSVLDGPLLFNEPMPENISNCCTGIMSDARRSFSFELTPNPLKNVGQNSPISAMDGLEAAISGVDLIDISSRSYSEDWYYRRGSPLSEAETMTPAKSKLDRIIAMVEDFQHDPMYAPTVRRASRGSALGGCRSLHSFDMTSAPSVPTISPQYARDSQSTIVASDDDPNESSLQAIHKKAALSACESSNTLLAPLSYPDIAMSASSPDIGPGPNSNSGPNPDPSPGLLDAGQAAGHSCVNISDKHVEPKSKNGRLKMYSFMCTSRQLPSSSRPRRLMLQPLKSQPQLGSCGNFLCSHQTHTLTPTSPTSIPNRSIYYHNPTPPDWNVSSTEVSHLGGDGHRRMSEPNLPLTPGKRYRRFLGLFKLSK</sequence>
<accession>A0ABQ8F5J8</accession>
<proteinExistence type="predicted"/>
<name>A0ABQ8F5J8_9FUNG</name>
<gene>
    <name evidence="2" type="ORF">BASA50_007927</name>
</gene>
<dbReference type="EMBL" id="JAFCIX010000376">
    <property type="protein sequence ID" value="KAH6592639.1"/>
    <property type="molecule type" value="Genomic_DNA"/>
</dbReference>
<comment type="caution">
    <text evidence="2">The sequence shown here is derived from an EMBL/GenBank/DDBJ whole genome shotgun (WGS) entry which is preliminary data.</text>
</comment>
<evidence type="ECO:0000256" key="1">
    <source>
        <dbReference type="SAM" id="MobiDB-lite"/>
    </source>
</evidence>
<evidence type="ECO:0000313" key="2">
    <source>
        <dbReference type="EMBL" id="KAH6592639.1"/>
    </source>
</evidence>
<evidence type="ECO:0000313" key="3">
    <source>
        <dbReference type="Proteomes" id="UP001648503"/>
    </source>
</evidence>
<reference evidence="2 3" key="1">
    <citation type="submission" date="2021-02" db="EMBL/GenBank/DDBJ databases">
        <title>Variation within the Batrachochytrium salamandrivorans European outbreak.</title>
        <authorList>
            <person name="Kelly M."/>
            <person name="Pasmans F."/>
            <person name="Shea T.P."/>
            <person name="Munoz J.F."/>
            <person name="Carranza S."/>
            <person name="Cuomo C.A."/>
            <person name="Martel A."/>
        </authorList>
    </citation>
    <scope>NUCLEOTIDE SEQUENCE [LARGE SCALE GENOMIC DNA]</scope>
    <source>
        <strain evidence="2 3">AMFP18/2</strain>
    </source>
</reference>
<dbReference type="Proteomes" id="UP001648503">
    <property type="component" value="Unassembled WGS sequence"/>
</dbReference>
<organism evidence="2 3">
    <name type="scientific">Batrachochytrium salamandrivorans</name>
    <dbReference type="NCBI Taxonomy" id="1357716"/>
    <lineage>
        <taxon>Eukaryota</taxon>
        <taxon>Fungi</taxon>
        <taxon>Fungi incertae sedis</taxon>
        <taxon>Chytridiomycota</taxon>
        <taxon>Chytridiomycota incertae sedis</taxon>
        <taxon>Chytridiomycetes</taxon>
        <taxon>Rhizophydiales</taxon>
        <taxon>Rhizophydiales incertae sedis</taxon>
        <taxon>Batrachochytrium</taxon>
    </lineage>
</organism>
<feature type="region of interest" description="Disordered" evidence="1">
    <location>
        <begin position="359"/>
        <end position="378"/>
    </location>
</feature>
<feature type="region of interest" description="Disordered" evidence="1">
    <location>
        <begin position="231"/>
        <end position="260"/>
    </location>
</feature>
<feature type="compositionally biased region" description="Low complexity" evidence="1">
    <location>
        <begin position="233"/>
        <end position="247"/>
    </location>
</feature>